<dbReference type="InterPro" id="IPR000731">
    <property type="entry name" value="SSD"/>
</dbReference>
<accession>A0A0F6W8Q3</accession>
<name>A0A0F6W8Q3_9BACT</name>
<dbReference type="Gene3D" id="1.20.1640.10">
    <property type="entry name" value="Multidrug efflux transporter AcrB transmembrane domain"/>
    <property type="match status" value="2"/>
</dbReference>
<evidence type="ECO:0000256" key="6">
    <source>
        <dbReference type="ARBA" id="ARBA00023136"/>
    </source>
</evidence>
<dbReference type="AlphaFoldDB" id="A0A0F6W8Q3"/>
<dbReference type="Pfam" id="PF03176">
    <property type="entry name" value="MMPL"/>
    <property type="match status" value="2"/>
</dbReference>
<evidence type="ECO:0000256" key="1">
    <source>
        <dbReference type="ARBA" id="ARBA00004651"/>
    </source>
</evidence>
<feature type="transmembrane region" description="Helical" evidence="7">
    <location>
        <begin position="293"/>
        <end position="314"/>
    </location>
</feature>
<proteinExistence type="inferred from homology"/>
<comment type="similarity">
    <text evidence="2">Belongs to the resistance-nodulation-cell division (RND) (TC 2.A.6) family. MmpL subfamily.</text>
</comment>
<evidence type="ECO:0000313" key="9">
    <source>
        <dbReference type="EMBL" id="AKF10255.1"/>
    </source>
</evidence>
<dbReference type="InterPro" id="IPR050545">
    <property type="entry name" value="Mycobact_MmpL"/>
</dbReference>
<keyword evidence="6 7" id="KW-0472">Membrane</keyword>
<evidence type="ECO:0000256" key="5">
    <source>
        <dbReference type="ARBA" id="ARBA00022989"/>
    </source>
</evidence>
<feature type="transmembrane region" description="Helical" evidence="7">
    <location>
        <begin position="752"/>
        <end position="772"/>
    </location>
</feature>
<dbReference type="PANTHER" id="PTHR33406">
    <property type="entry name" value="MEMBRANE PROTEIN MJ1562-RELATED"/>
    <property type="match status" value="1"/>
</dbReference>
<evidence type="ECO:0000256" key="4">
    <source>
        <dbReference type="ARBA" id="ARBA00022692"/>
    </source>
</evidence>
<feature type="domain" description="SSD" evidence="8">
    <location>
        <begin position="310"/>
        <end position="420"/>
    </location>
</feature>
<dbReference type="RefSeq" id="WP_053237235.1">
    <property type="nucleotide sequence ID" value="NZ_CP011125.1"/>
</dbReference>
<keyword evidence="3" id="KW-1003">Cell membrane</keyword>
<dbReference type="GO" id="GO:0005886">
    <property type="term" value="C:plasma membrane"/>
    <property type="evidence" value="ECO:0007669"/>
    <property type="project" value="UniProtKB-SubCell"/>
</dbReference>
<feature type="transmembrane region" description="Helical" evidence="7">
    <location>
        <begin position="269"/>
        <end position="286"/>
    </location>
</feature>
<organism evidence="9 10">
    <name type="scientific">Sandaracinus amylolyticus</name>
    <dbReference type="NCBI Taxonomy" id="927083"/>
    <lineage>
        <taxon>Bacteria</taxon>
        <taxon>Pseudomonadati</taxon>
        <taxon>Myxococcota</taxon>
        <taxon>Polyangia</taxon>
        <taxon>Polyangiales</taxon>
        <taxon>Sandaracinaceae</taxon>
        <taxon>Sandaracinus</taxon>
    </lineage>
</organism>
<dbReference type="SUPFAM" id="SSF82866">
    <property type="entry name" value="Multidrug efflux transporter AcrB transmembrane domain"/>
    <property type="match status" value="2"/>
</dbReference>
<feature type="transmembrane region" description="Helical" evidence="7">
    <location>
        <begin position="20"/>
        <end position="39"/>
    </location>
</feature>
<feature type="transmembrane region" description="Helical" evidence="7">
    <location>
        <begin position="703"/>
        <end position="726"/>
    </location>
</feature>
<evidence type="ECO:0000259" key="8">
    <source>
        <dbReference type="PROSITE" id="PS50156"/>
    </source>
</evidence>
<dbReference type="EMBL" id="CP011125">
    <property type="protein sequence ID" value="AKF10255.1"/>
    <property type="molecule type" value="Genomic_DNA"/>
</dbReference>
<dbReference type="InterPro" id="IPR004869">
    <property type="entry name" value="MMPL_dom"/>
</dbReference>
<feature type="domain" description="SSD" evidence="8">
    <location>
        <begin position="676"/>
        <end position="803"/>
    </location>
</feature>
<feature type="transmembrane region" description="Helical" evidence="7">
    <location>
        <begin position="784"/>
        <end position="805"/>
    </location>
</feature>
<protein>
    <submittedName>
        <fullName evidence="9">Membrane protein</fullName>
    </submittedName>
</protein>
<feature type="transmembrane region" description="Helical" evidence="7">
    <location>
        <begin position="455"/>
        <end position="475"/>
    </location>
</feature>
<feature type="transmembrane region" description="Helical" evidence="7">
    <location>
        <begin position="391"/>
        <end position="414"/>
    </location>
</feature>
<evidence type="ECO:0000256" key="2">
    <source>
        <dbReference type="ARBA" id="ARBA00010157"/>
    </source>
</evidence>
<feature type="transmembrane region" description="Helical" evidence="7">
    <location>
        <begin position="366"/>
        <end position="385"/>
    </location>
</feature>
<keyword evidence="10" id="KW-1185">Reference proteome</keyword>
<evidence type="ECO:0000256" key="7">
    <source>
        <dbReference type="SAM" id="Phobius"/>
    </source>
</evidence>
<evidence type="ECO:0000313" key="10">
    <source>
        <dbReference type="Proteomes" id="UP000034883"/>
    </source>
</evidence>
<keyword evidence="4 7" id="KW-0812">Transmembrane</keyword>
<dbReference type="PANTHER" id="PTHR33406:SF6">
    <property type="entry name" value="MEMBRANE PROTEIN YDGH-RELATED"/>
    <property type="match status" value="1"/>
</dbReference>
<evidence type="ECO:0000256" key="3">
    <source>
        <dbReference type="ARBA" id="ARBA00022475"/>
    </source>
</evidence>
<dbReference type="OrthoDB" id="9794724at2"/>
<comment type="subcellular location">
    <subcellularLocation>
        <location evidence="1">Cell membrane</location>
        <topology evidence="1">Multi-pass membrane protein</topology>
    </subcellularLocation>
</comment>
<feature type="transmembrane region" description="Helical" evidence="7">
    <location>
        <begin position="649"/>
        <end position="671"/>
    </location>
</feature>
<sequence>MSEARRTGERIVAIVRHRGVVRAIVLIVAALFALAIPRLEMRFAPEELVAGDDDAARDAAAIARDFGAQEQALVVLVEADDVLAPDVLAWSHSMARFLESQRGVMRVESLGTTPLPRPTRDDELTLEALDDVEDAQRVRAEDAITAAVASDPERFPAGLASLAERGRGPVEVRPMVAGDAPTEVERAAIEALVASSGLLRGRMISEDRRVTVIAAVLGSDASERDAEALVASTSARIAAQAPPAGARARLAGLPAMRVSMIDALRTDQVLLVSLAVLGSLLVLMLGMRTRGGVLLPMGTVGITLAITMGGMALAGEPINLLTNVIPPLLVTIGLADSLHLVIRYREELREGAPDARTAASRMLRHMWLPCFVTSFTTAVGFGALVVQGTPILVRFGAIAAIASMTSYLVAIVFVPASLPSFPGEAKVSLEAGRMSRGLDRAIVLLARANARHPRMTIAVASVLMIVSLVIARGVVVDSRLLDQFGVGSEIAQVTRVMEEELDGVRELSIALDADDGRFATPEGIAQLESLSRWLRDQEGVLRATTIADWLHESWVLVTGEETARSEPFRSDAQVRALRALLASGGVDPLDAFVTDDGRRARIEVRLLDHGARRTLAMLERFRARADEIDGARVSFGGEAWIASRGLERIVAALGGLGSAVVVIFFVMTLLFRSVRLGLLSIPPNALPLAMTLAYMVLRGIPLHAATVIVFTVTVGLAVDGATHVIARFREQHALGGTPEQILLRTMETSGRAVVLSALTLLLGYGALLFSAFEPIRLFGELSFVAIGGALIAQLVLLPALLAVGVPREGARAAGDALASERSVAE</sequence>
<dbReference type="PROSITE" id="PS50156">
    <property type="entry name" value="SSD"/>
    <property type="match status" value="2"/>
</dbReference>
<reference evidence="9 10" key="1">
    <citation type="submission" date="2015-03" db="EMBL/GenBank/DDBJ databases">
        <title>Genome assembly of Sandaracinus amylolyticus DSM 53668.</title>
        <authorList>
            <person name="Sharma G."/>
            <person name="Subramanian S."/>
        </authorList>
    </citation>
    <scope>NUCLEOTIDE SEQUENCE [LARGE SCALE GENOMIC DNA]</scope>
    <source>
        <strain evidence="9 10">DSM 53668</strain>
    </source>
</reference>
<dbReference type="Proteomes" id="UP000034883">
    <property type="component" value="Chromosome"/>
</dbReference>
<dbReference type="KEGG" id="samy:DB32_007404"/>
<dbReference type="STRING" id="927083.DB32_007404"/>
<gene>
    <name evidence="9" type="ORF">DB32_007404</name>
</gene>
<keyword evidence="5 7" id="KW-1133">Transmembrane helix</keyword>